<evidence type="ECO:0000313" key="3">
    <source>
        <dbReference type="Proteomes" id="UP001430848"/>
    </source>
</evidence>
<feature type="region of interest" description="Disordered" evidence="1">
    <location>
        <begin position="1"/>
        <end position="121"/>
    </location>
</feature>
<gene>
    <name evidence="2" type="ORF">SLS63_010794</name>
</gene>
<name>A0ABR1NW05_DIAER</name>
<accession>A0ABR1NW05</accession>
<keyword evidence="3" id="KW-1185">Reference proteome</keyword>
<feature type="compositionally biased region" description="Low complexity" evidence="1">
    <location>
        <begin position="217"/>
        <end position="229"/>
    </location>
</feature>
<feature type="compositionally biased region" description="Low complexity" evidence="1">
    <location>
        <begin position="241"/>
        <end position="283"/>
    </location>
</feature>
<evidence type="ECO:0000256" key="1">
    <source>
        <dbReference type="SAM" id="MobiDB-lite"/>
    </source>
</evidence>
<dbReference type="EMBL" id="JAKNSF020000094">
    <property type="protein sequence ID" value="KAK7717076.1"/>
    <property type="molecule type" value="Genomic_DNA"/>
</dbReference>
<sequence>MPPAKDPKKGVGFANVYSMNTLPPSPPPVQQSGRQTAKDPRNDRPNAPPPPPGPNQGGLPTEPSNLGGPTRAPPPFSGPGSLQNTSIFSGTGTRPTIMGDLVAKDEEAKRLEDTPSKRNEQTMAELQNLVNVPMADDQLLEAFRKRANQVRAGKTVEERKDELRASIRPWMDAGRGYRGPKRPGLYLADGTRNPARPARGASSGPPPVTIPVSPGVTATGTGTASADTGKQAAGPEKGQKGTKAPPTTSKGTKSSAGIGISSTIGKGNKSSTGTGTSSSTGTKAPPPPPADKGHAGKDVLPGKRKDPSSGIRKSSSKDKQPSPLSNPPIRPEDVEEVISDTPIGTDRAGWRLRDDLFEAQVMDAAGIEFFRGGEKFAALPTLDSTIDYNTENWE</sequence>
<organism evidence="2 3">
    <name type="scientific">Diaporthe eres</name>
    <name type="common">Phomopsis oblonga</name>
    <dbReference type="NCBI Taxonomy" id="83184"/>
    <lineage>
        <taxon>Eukaryota</taxon>
        <taxon>Fungi</taxon>
        <taxon>Dikarya</taxon>
        <taxon>Ascomycota</taxon>
        <taxon>Pezizomycotina</taxon>
        <taxon>Sordariomycetes</taxon>
        <taxon>Sordariomycetidae</taxon>
        <taxon>Diaporthales</taxon>
        <taxon>Diaporthaceae</taxon>
        <taxon>Diaporthe</taxon>
        <taxon>Diaporthe eres species complex</taxon>
    </lineage>
</organism>
<protein>
    <submittedName>
        <fullName evidence="2">Uncharacterized protein</fullName>
    </submittedName>
</protein>
<reference evidence="2 3" key="1">
    <citation type="submission" date="2024-02" db="EMBL/GenBank/DDBJ databases">
        <title>De novo assembly and annotation of 12 fungi associated with fruit tree decline syndrome in Ontario, Canada.</title>
        <authorList>
            <person name="Sulman M."/>
            <person name="Ellouze W."/>
            <person name="Ilyukhin E."/>
        </authorList>
    </citation>
    <scope>NUCLEOTIDE SEQUENCE [LARGE SCALE GENOMIC DNA]</scope>
    <source>
        <strain evidence="2 3">M169</strain>
    </source>
</reference>
<proteinExistence type="predicted"/>
<comment type="caution">
    <text evidence="2">The sequence shown here is derived from an EMBL/GenBank/DDBJ whole genome shotgun (WGS) entry which is preliminary data.</text>
</comment>
<feature type="compositionally biased region" description="Basic and acidic residues" evidence="1">
    <location>
        <begin position="102"/>
        <end position="120"/>
    </location>
</feature>
<feature type="compositionally biased region" description="Basic and acidic residues" evidence="1">
    <location>
        <begin position="154"/>
        <end position="165"/>
    </location>
</feature>
<feature type="region of interest" description="Disordered" evidence="1">
    <location>
        <begin position="149"/>
        <end position="345"/>
    </location>
</feature>
<dbReference type="Proteomes" id="UP001430848">
    <property type="component" value="Unassembled WGS sequence"/>
</dbReference>
<evidence type="ECO:0000313" key="2">
    <source>
        <dbReference type="EMBL" id="KAK7717076.1"/>
    </source>
</evidence>
<feature type="compositionally biased region" description="Basic and acidic residues" evidence="1">
    <location>
        <begin position="291"/>
        <end position="307"/>
    </location>
</feature>
<feature type="compositionally biased region" description="Polar residues" evidence="1">
    <location>
        <begin position="80"/>
        <end position="94"/>
    </location>
</feature>